<feature type="transmembrane region" description="Helical" evidence="7">
    <location>
        <begin position="177"/>
        <end position="197"/>
    </location>
</feature>
<feature type="transmembrane region" description="Helical" evidence="7">
    <location>
        <begin position="55"/>
        <end position="78"/>
    </location>
</feature>
<evidence type="ECO:0000313" key="9">
    <source>
        <dbReference type="EMBL" id="CAK7229334.1"/>
    </source>
</evidence>
<feature type="domain" description="Rhodopsin" evidence="8">
    <location>
        <begin position="47"/>
        <end position="268"/>
    </location>
</feature>
<feature type="region of interest" description="Disordered" evidence="6">
    <location>
        <begin position="286"/>
        <end position="374"/>
    </location>
</feature>
<reference evidence="9 10" key="1">
    <citation type="submission" date="2024-01" db="EMBL/GenBank/DDBJ databases">
        <authorList>
            <person name="Allen C."/>
            <person name="Tagirdzhanova G."/>
        </authorList>
    </citation>
    <scope>NUCLEOTIDE SEQUENCE [LARGE SCALE GENOMIC DNA]</scope>
</reference>
<evidence type="ECO:0000256" key="5">
    <source>
        <dbReference type="ARBA" id="ARBA00038359"/>
    </source>
</evidence>
<protein>
    <recommendedName>
        <fullName evidence="8">Rhodopsin domain-containing protein</fullName>
    </recommendedName>
</protein>
<feature type="compositionally biased region" description="Low complexity" evidence="6">
    <location>
        <begin position="530"/>
        <end position="546"/>
    </location>
</feature>
<evidence type="ECO:0000259" key="8">
    <source>
        <dbReference type="Pfam" id="PF20684"/>
    </source>
</evidence>
<proteinExistence type="inferred from homology"/>
<dbReference type="Proteomes" id="UP001642406">
    <property type="component" value="Unassembled WGS sequence"/>
</dbReference>
<feature type="transmembrane region" description="Helical" evidence="7">
    <location>
        <begin position="245"/>
        <end position="265"/>
    </location>
</feature>
<comment type="subcellular location">
    <subcellularLocation>
        <location evidence="1">Membrane</location>
        <topology evidence="1">Multi-pass membrane protein</topology>
    </subcellularLocation>
</comment>
<evidence type="ECO:0000256" key="2">
    <source>
        <dbReference type="ARBA" id="ARBA00022692"/>
    </source>
</evidence>
<feature type="transmembrane region" description="Helical" evidence="7">
    <location>
        <begin position="12"/>
        <end position="34"/>
    </location>
</feature>
<organism evidence="9 10">
    <name type="scientific">Sporothrix bragantina</name>
    <dbReference type="NCBI Taxonomy" id="671064"/>
    <lineage>
        <taxon>Eukaryota</taxon>
        <taxon>Fungi</taxon>
        <taxon>Dikarya</taxon>
        <taxon>Ascomycota</taxon>
        <taxon>Pezizomycotina</taxon>
        <taxon>Sordariomycetes</taxon>
        <taxon>Sordariomycetidae</taxon>
        <taxon>Ophiostomatales</taxon>
        <taxon>Ophiostomataceae</taxon>
        <taxon>Sporothrix</taxon>
    </lineage>
</organism>
<evidence type="ECO:0000256" key="3">
    <source>
        <dbReference type="ARBA" id="ARBA00022989"/>
    </source>
</evidence>
<evidence type="ECO:0000313" key="10">
    <source>
        <dbReference type="Proteomes" id="UP001642406"/>
    </source>
</evidence>
<feature type="transmembrane region" description="Helical" evidence="7">
    <location>
        <begin position="209"/>
        <end position="230"/>
    </location>
</feature>
<feature type="region of interest" description="Disordered" evidence="6">
    <location>
        <begin position="474"/>
        <end position="546"/>
    </location>
</feature>
<feature type="compositionally biased region" description="Low complexity" evidence="6">
    <location>
        <begin position="343"/>
        <end position="353"/>
    </location>
</feature>
<keyword evidence="3 7" id="KW-1133">Transmembrane helix</keyword>
<comment type="similarity">
    <text evidence="5">Belongs to the SAT4 family.</text>
</comment>
<feature type="transmembrane region" description="Helical" evidence="7">
    <location>
        <begin position="98"/>
        <end position="120"/>
    </location>
</feature>
<evidence type="ECO:0000256" key="7">
    <source>
        <dbReference type="SAM" id="Phobius"/>
    </source>
</evidence>
<evidence type="ECO:0000256" key="6">
    <source>
        <dbReference type="SAM" id="MobiDB-lite"/>
    </source>
</evidence>
<dbReference type="InterPro" id="IPR049326">
    <property type="entry name" value="Rhodopsin_dom_fungi"/>
</dbReference>
<gene>
    <name evidence="9" type="ORF">SBRCBS47491_007210</name>
</gene>
<name>A0ABP0CDM1_9PEZI</name>
<keyword evidence="4 7" id="KW-0472">Membrane</keyword>
<accession>A0ABP0CDM1</accession>
<dbReference type="PANTHER" id="PTHR33048:SF47">
    <property type="entry name" value="INTEGRAL MEMBRANE PROTEIN-RELATED"/>
    <property type="match status" value="1"/>
</dbReference>
<dbReference type="Pfam" id="PF20684">
    <property type="entry name" value="Fung_rhodopsin"/>
    <property type="match status" value="1"/>
</dbReference>
<keyword evidence="10" id="KW-1185">Reference proteome</keyword>
<dbReference type="InterPro" id="IPR052337">
    <property type="entry name" value="SAT4-like"/>
</dbReference>
<evidence type="ECO:0000256" key="1">
    <source>
        <dbReference type="ARBA" id="ARBA00004141"/>
    </source>
</evidence>
<dbReference type="EMBL" id="CAWUHC010000079">
    <property type="protein sequence ID" value="CAK7229334.1"/>
    <property type="molecule type" value="Genomic_DNA"/>
</dbReference>
<feature type="compositionally biased region" description="Basic residues" evidence="6">
    <location>
        <begin position="497"/>
        <end position="507"/>
    </location>
</feature>
<feature type="transmembrane region" description="Helical" evidence="7">
    <location>
        <begin position="127"/>
        <end position="145"/>
    </location>
</feature>
<sequence length="546" mass="61121">MPATADLTRGPVLLAIAIITELLALTTCVIRFLIRKRRTSSSSSRNSRHKKHRHLGLDDYAIAVAAVVSFVGTIFAIIEGSSMVDSAHGLEFDWLGQPWFMMGTTFAKISVCLFFLRLVGSATQWRILLSSQIFLMAVLNFAFSLTTNLQCRPLDKLWDPSVVGVCWDPSVQLNIGYFQGAFSVFWWLFLSLFPVMIVRDLEMHQTMRWPFYFLSSLSLVAAIFATVRTYETSQTVPGVYTFDTFFATVLSILEQNIGIVAANVLPMGSLFWKRQQAEDMQWRMDRRRGGHRTRRAGEQQQQQQQQQQQNPFESGAVSVHSHDDQGYDLDNDTSSDFGESGRGRSNSHSSHSSIKQQSPMFIIEGPREDDYNDTTEQFIPRRDRDLDRERTLAPIAAAKTTKTKHRLVDMPLRTILNRSASLMSRSGRDQNGGVDATATDGNDDLSAWPRGIIKTVEVEVVEEDISSVLPAAHLSSSNHRRLPSNASGVIISSDGHNHRHGRSMSRHSRMDSDNDWAALLRAGPTPPGSRGPSRQGSRGPSRQGYN</sequence>
<comment type="caution">
    <text evidence="9">The sequence shown here is derived from an EMBL/GenBank/DDBJ whole genome shotgun (WGS) entry which is preliminary data.</text>
</comment>
<evidence type="ECO:0000256" key="4">
    <source>
        <dbReference type="ARBA" id="ARBA00023136"/>
    </source>
</evidence>
<keyword evidence="2 7" id="KW-0812">Transmembrane</keyword>
<dbReference type="PANTHER" id="PTHR33048">
    <property type="entry name" value="PTH11-LIKE INTEGRAL MEMBRANE PROTEIN (AFU_ORTHOLOGUE AFUA_5G11245)"/>
    <property type="match status" value="1"/>
</dbReference>
<feature type="compositionally biased region" description="Low complexity" evidence="6">
    <location>
        <begin position="299"/>
        <end position="309"/>
    </location>
</feature>